<name>A0ACB8QYI9_9AGAM</name>
<reference evidence="1" key="1">
    <citation type="submission" date="2021-02" db="EMBL/GenBank/DDBJ databases">
        <authorList>
            <consortium name="DOE Joint Genome Institute"/>
            <person name="Ahrendt S."/>
            <person name="Looney B.P."/>
            <person name="Miyauchi S."/>
            <person name="Morin E."/>
            <person name="Drula E."/>
            <person name="Courty P.E."/>
            <person name="Chicoki N."/>
            <person name="Fauchery L."/>
            <person name="Kohler A."/>
            <person name="Kuo A."/>
            <person name="Labutti K."/>
            <person name="Pangilinan J."/>
            <person name="Lipzen A."/>
            <person name="Riley R."/>
            <person name="Andreopoulos W."/>
            <person name="He G."/>
            <person name="Johnson J."/>
            <person name="Barry K.W."/>
            <person name="Grigoriev I.V."/>
            <person name="Nagy L."/>
            <person name="Hibbett D."/>
            <person name="Henrissat B."/>
            <person name="Matheny P.B."/>
            <person name="Labbe J."/>
            <person name="Martin F."/>
        </authorList>
    </citation>
    <scope>NUCLEOTIDE SEQUENCE</scope>
    <source>
        <strain evidence="1">EC-137</strain>
    </source>
</reference>
<evidence type="ECO:0000313" key="2">
    <source>
        <dbReference type="Proteomes" id="UP000814128"/>
    </source>
</evidence>
<accession>A0ACB8QYI9</accession>
<proteinExistence type="predicted"/>
<keyword evidence="2" id="KW-1185">Reference proteome</keyword>
<comment type="caution">
    <text evidence="1">The sequence shown here is derived from an EMBL/GenBank/DDBJ whole genome shotgun (WGS) entry which is preliminary data.</text>
</comment>
<dbReference type="Proteomes" id="UP000814128">
    <property type="component" value="Unassembled WGS sequence"/>
</dbReference>
<evidence type="ECO:0000313" key="1">
    <source>
        <dbReference type="EMBL" id="KAI0036899.1"/>
    </source>
</evidence>
<dbReference type="EMBL" id="MU273467">
    <property type="protein sequence ID" value="KAI0036899.1"/>
    <property type="molecule type" value="Genomic_DNA"/>
</dbReference>
<protein>
    <submittedName>
        <fullName evidence="1">Uncharacterized protein</fullName>
    </submittedName>
</protein>
<reference evidence="1" key="2">
    <citation type="journal article" date="2022" name="New Phytol.">
        <title>Evolutionary transition to the ectomycorrhizal habit in the genomes of a hyperdiverse lineage of mushroom-forming fungi.</title>
        <authorList>
            <person name="Looney B."/>
            <person name="Miyauchi S."/>
            <person name="Morin E."/>
            <person name="Drula E."/>
            <person name="Courty P.E."/>
            <person name="Kohler A."/>
            <person name="Kuo A."/>
            <person name="LaButti K."/>
            <person name="Pangilinan J."/>
            <person name="Lipzen A."/>
            <person name="Riley R."/>
            <person name="Andreopoulos W."/>
            <person name="He G."/>
            <person name="Johnson J."/>
            <person name="Nolan M."/>
            <person name="Tritt A."/>
            <person name="Barry K.W."/>
            <person name="Grigoriev I.V."/>
            <person name="Nagy L.G."/>
            <person name="Hibbett D."/>
            <person name="Henrissat B."/>
            <person name="Matheny P.B."/>
            <person name="Labbe J."/>
            <person name="Martin F.M."/>
        </authorList>
    </citation>
    <scope>NUCLEOTIDE SEQUENCE</scope>
    <source>
        <strain evidence="1">EC-137</strain>
    </source>
</reference>
<gene>
    <name evidence="1" type="ORF">K488DRAFT_81641</name>
</gene>
<organism evidence="1 2">
    <name type="scientific">Vararia minispora EC-137</name>
    <dbReference type="NCBI Taxonomy" id="1314806"/>
    <lineage>
        <taxon>Eukaryota</taxon>
        <taxon>Fungi</taxon>
        <taxon>Dikarya</taxon>
        <taxon>Basidiomycota</taxon>
        <taxon>Agaricomycotina</taxon>
        <taxon>Agaricomycetes</taxon>
        <taxon>Russulales</taxon>
        <taxon>Lachnocladiaceae</taxon>
        <taxon>Vararia</taxon>
    </lineage>
</organism>
<sequence length="646" mass="69847">MARVKRILTDTQQQRLPLPHVTPPDKDKSALSSLVSPPVHSHSAFFHFDWVSTPEQMARQLDADNASPSQSAPAAAGPSNPQAQKDSHIPRPMNSYFFFRREMALRAKLFKDPKVANMTQADASRCYGFIWKNLPADERAKYDRMAAMAKSMHQQLYPHYKFRPRTKAQKAAEAEEVQRAKDEEKARKKEEKARERQAKQDLLRLGPPLAPGASLDQELYLPDDPMAYSPPMSLANSPVASPVTLSDDADVPPVALSVAVPLPRHSAVGSFTIPHSRAVSVSSQSSQSSQTSFSETIWKSDLLPVQAIEGPATLTFPQPPELPQPDGALADFNDPSMFFPDFDVNGPPPASIDVLCGPMDTAYPQPGTDLFLESLGVTAQDELMRVLSEVFNETTVLAPGPLAVGDAQNGHVYPDQSAVSVGDWAQSSTASVGDFVQGSSNGSSLDLGLPASDVSSTQYGQYQTPGHILDRLYSSTGLCTPSPVVDPLQDITAVPQYDYNGYGYEMLTPEQLDVDAMALQPTRDRMDSVATITPAIYADEQPAAPLSQFSFSAEFDSLVNPAAFVSEAATSRSSSNGSEWHSARSSSGSQPFGTQGSTTHTVAVEQAGDSQPYRPPAGAARVGQRRAGGNWRNLRSYEDFSSGSPR</sequence>